<evidence type="ECO:0000256" key="5">
    <source>
        <dbReference type="ARBA" id="ARBA00023136"/>
    </source>
</evidence>
<evidence type="ECO:0000313" key="8">
    <source>
        <dbReference type="Proteomes" id="UP000032749"/>
    </source>
</evidence>
<feature type="transmembrane region" description="Helical" evidence="6">
    <location>
        <begin position="177"/>
        <end position="198"/>
    </location>
</feature>
<dbReference type="Pfam" id="PF01943">
    <property type="entry name" value="Polysacc_synt"/>
    <property type="match status" value="1"/>
</dbReference>
<dbReference type="AlphaFoldDB" id="R4YLF9"/>
<evidence type="ECO:0000256" key="4">
    <source>
        <dbReference type="ARBA" id="ARBA00022989"/>
    </source>
</evidence>
<gene>
    <name evidence="7" type="ORF">OLEAN_C14100</name>
</gene>
<dbReference type="GO" id="GO:0005886">
    <property type="term" value="C:plasma membrane"/>
    <property type="evidence" value="ECO:0007669"/>
    <property type="project" value="UniProtKB-SubCell"/>
</dbReference>
<dbReference type="PANTHER" id="PTHR30250:SF11">
    <property type="entry name" value="O-ANTIGEN TRANSPORTER-RELATED"/>
    <property type="match status" value="1"/>
</dbReference>
<dbReference type="STRING" id="698738.OLEAN_C14100"/>
<dbReference type="InterPro" id="IPR002797">
    <property type="entry name" value="Polysacc_synth"/>
</dbReference>
<keyword evidence="3 6" id="KW-0812">Transmembrane</keyword>
<feature type="transmembrane region" description="Helical" evidence="6">
    <location>
        <begin position="324"/>
        <end position="341"/>
    </location>
</feature>
<evidence type="ECO:0000256" key="6">
    <source>
        <dbReference type="SAM" id="Phobius"/>
    </source>
</evidence>
<evidence type="ECO:0000256" key="3">
    <source>
        <dbReference type="ARBA" id="ARBA00022692"/>
    </source>
</evidence>
<dbReference type="OrthoDB" id="9815248at2"/>
<dbReference type="KEGG" id="oai:OLEAN_C14100"/>
<feature type="transmembrane region" description="Helical" evidence="6">
    <location>
        <begin position="210"/>
        <end position="229"/>
    </location>
</feature>
<keyword evidence="5 6" id="KW-0472">Membrane</keyword>
<feature type="transmembrane region" description="Helical" evidence="6">
    <location>
        <begin position="379"/>
        <end position="403"/>
    </location>
</feature>
<dbReference type="PATRIC" id="fig|698738.3.peg.1460"/>
<feature type="transmembrane region" description="Helical" evidence="6">
    <location>
        <begin position="79"/>
        <end position="103"/>
    </location>
</feature>
<feature type="transmembrane region" description="Helical" evidence="6">
    <location>
        <begin position="290"/>
        <end position="312"/>
    </location>
</feature>
<evidence type="ECO:0000313" key="7">
    <source>
        <dbReference type="EMBL" id="CCK75586.1"/>
    </source>
</evidence>
<organism evidence="7 8">
    <name type="scientific">Oleispira antarctica RB-8</name>
    <dbReference type="NCBI Taxonomy" id="698738"/>
    <lineage>
        <taxon>Bacteria</taxon>
        <taxon>Pseudomonadati</taxon>
        <taxon>Pseudomonadota</taxon>
        <taxon>Gammaproteobacteria</taxon>
        <taxon>Oceanospirillales</taxon>
        <taxon>Oceanospirillaceae</taxon>
        <taxon>Oleispira</taxon>
    </lineage>
</organism>
<sequence>MFKSLSRNVIIYGGSNAIKSLVPVLMLPILTAYLTPSEFGVLSLIETTILFLSPFILLNINSAIGVEFFKLEHSELKLYITNALLLSLLSFIIIYGVFFAFQYEISQWIGIDNEMVILLAVFSILRVISQISLGLMQVSQKVKTFALFSLGQTLLDFFLSYIFVVFFLSGMEGRLEGVYGSFFVVSVIGFYFLFVGDYIGKINLQYTKSILKFGVPLIPHVIGGTIMAMSDRYFISYYFGSAEVGLYSIAYQMSALMLLASTSVNQAWAPMLFKLLKDNNKRTIRQVTSLLAGVFIVAAFCIYMLEDVLFYIFVNDDFFLAKQYFPYLLLGFLFQSFYFLATNKFFYEKRTGLLASITILGALLNLLLNYIFINDFGVIGVAYATCLTWFIFCLVVLLVRFLLLENRGVCCSE</sequence>
<evidence type="ECO:0000256" key="1">
    <source>
        <dbReference type="ARBA" id="ARBA00004651"/>
    </source>
</evidence>
<feature type="transmembrane region" description="Helical" evidence="6">
    <location>
        <begin position="147"/>
        <end position="171"/>
    </location>
</feature>
<feature type="transmembrane region" description="Helical" evidence="6">
    <location>
        <begin position="353"/>
        <end position="373"/>
    </location>
</feature>
<dbReference type="Proteomes" id="UP000032749">
    <property type="component" value="Chromosome"/>
</dbReference>
<dbReference type="PANTHER" id="PTHR30250">
    <property type="entry name" value="PST FAMILY PREDICTED COLANIC ACID TRANSPORTER"/>
    <property type="match status" value="1"/>
</dbReference>
<comment type="subcellular location">
    <subcellularLocation>
        <location evidence="1">Cell membrane</location>
        <topology evidence="1">Multi-pass membrane protein</topology>
    </subcellularLocation>
</comment>
<keyword evidence="4 6" id="KW-1133">Transmembrane helix</keyword>
<dbReference type="HOGENOM" id="CLU_022017_7_1_6"/>
<dbReference type="InterPro" id="IPR050833">
    <property type="entry name" value="Poly_Biosynth_Transport"/>
</dbReference>
<feature type="transmembrane region" description="Helical" evidence="6">
    <location>
        <begin position="39"/>
        <end position="58"/>
    </location>
</feature>
<proteinExistence type="predicted"/>
<name>R4YLF9_OLEAN</name>
<accession>R4YLF9</accession>
<feature type="transmembrane region" description="Helical" evidence="6">
    <location>
        <begin position="115"/>
        <end position="135"/>
    </location>
</feature>
<feature type="transmembrane region" description="Helical" evidence="6">
    <location>
        <begin position="9"/>
        <end position="33"/>
    </location>
</feature>
<protein>
    <submittedName>
        <fullName evidence="7">Similar to capsular polysaccharide protein</fullName>
    </submittedName>
</protein>
<feature type="transmembrane region" description="Helical" evidence="6">
    <location>
        <begin position="249"/>
        <end position="269"/>
    </location>
</feature>
<reference evidence="7 8" key="1">
    <citation type="journal article" date="2013" name="Nat. Commun.">
        <title>Genome sequence and functional genomic analysis of the oil-degrading bacterium Oleispira antarctica.</title>
        <authorList>
            <person name="Kube M."/>
            <person name="Chernikova T.N."/>
            <person name="Al-Ramahi Y."/>
            <person name="Beloqui A."/>
            <person name="Lopez-Cortez N."/>
            <person name="Guazzaroni M.E."/>
            <person name="Heipieper H.J."/>
            <person name="Klages S."/>
            <person name="Kotsyurbenko O.R."/>
            <person name="Langer I."/>
            <person name="Nechitaylo T.Y."/>
            <person name="Lunsdorf H."/>
            <person name="Fernandez M."/>
            <person name="Juarez S."/>
            <person name="Ciordia S."/>
            <person name="Singer A."/>
            <person name="Kagan O."/>
            <person name="Egorova O."/>
            <person name="Petit P.A."/>
            <person name="Stogios P."/>
            <person name="Kim Y."/>
            <person name="Tchigvintsev A."/>
            <person name="Flick R."/>
            <person name="Denaro R."/>
            <person name="Genovese M."/>
            <person name="Albar J.P."/>
            <person name="Reva O.N."/>
            <person name="Martinez-Gomariz M."/>
            <person name="Tran H."/>
            <person name="Ferrer M."/>
            <person name="Savchenko A."/>
            <person name="Yakunin A.F."/>
            <person name="Yakimov M.M."/>
            <person name="Golyshina O.V."/>
            <person name="Reinhardt R."/>
            <person name="Golyshin P.N."/>
        </authorList>
    </citation>
    <scope>NUCLEOTIDE SEQUENCE [LARGE SCALE GENOMIC DNA]</scope>
</reference>
<keyword evidence="2" id="KW-1003">Cell membrane</keyword>
<evidence type="ECO:0000256" key="2">
    <source>
        <dbReference type="ARBA" id="ARBA00022475"/>
    </source>
</evidence>
<keyword evidence="8" id="KW-1185">Reference proteome</keyword>
<dbReference type="EMBL" id="FO203512">
    <property type="protein sequence ID" value="CCK75586.1"/>
    <property type="molecule type" value="Genomic_DNA"/>
</dbReference>